<reference evidence="2 3" key="2">
    <citation type="journal article" date="2017" name="Front. Plant Sci.">
        <title>Gene Classification and Mining of Molecular Markers Useful in Red Clover (Trifolium pratense) Breeding.</title>
        <authorList>
            <person name="Istvanek J."/>
            <person name="Dluhosova J."/>
            <person name="Dluhos P."/>
            <person name="Patkova L."/>
            <person name="Nedelnik J."/>
            <person name="Repkova J."/>
        </authorList>
    </citation>
    <scope>NUCLEOTIDE SEQUENCE [LARGE SCALE GENOMIC DNA]</scope>
    <source>
        <strain evidence="3">cv. Tatra</strain>
        <tissue evidence="2">Young leaves</tissue>
    </source>
</reference>
<dbReference type="PANTHER" id="PTHR33710:SF71">
    <property type="entry name" value="ENDONUCLEASE_EXONUCLEASE_PHOSPHATASE DOMAIN-CONTAINING PROTEIN"/>
    <property type="match status" value="1"/>
</dbReference>
<name>A0A2K3LAY5_TRIPR</name>
<evidence type="ECO:0000313" key="3">
    <source>
        <dbReference type="Proteomes" id="UP000236291"/>
    </source>
</evidence>
<accession>A0A2K3LAY5</accession>
<dbReference type="Pfam" id="PF03372">
    <property type="entry name" value="Exo_endo_phos"/>
    <property type="match status" value="1"/>
</dbReference>
<evidence type="ECO:0000259" key="1">
    <source>
        <dbReference type="Pfam" id="PF03372"/>
    </source>
</evidence>
<dbReference type="Proteomes" id="UP000236291">
    <property type="component" value="Unassembled WGS sequence"/>
</dbReference>
<sequence>MHDLVRRHNPDLVFLFETHTLFGSSERFWNREGYEKVEVQEAQGHSGGIWVIQRQGSDYLCSLVRMMHQCISFTIAKGMDKWLCSAVYASPIYTARTMLWDHLDQLAKDVVLPWLVIGDFNDIMLPREQRGGVFSLSKAETFEKNIDRCGLLDLGAFGSKFTWQGHCRGSRLVSRRLDRGLCNHDWRMIFPEATVEHLVRRQSDHNPILMRCSNNMGCREGRPFRFQAAWFTHKDYPTLVKDTWSMDRGSIVRCLQNVAQKSIDFNKNVFGNIFSRKKEVEARLRGIQRALENIDSANLMRLQKELLAEHENILFQEET</sequence>
<dbReference type="PANTHER" id="PTHR33710">
    <property type="entry name" value="BNAC02G09200D PROTEIN"/>
    <property type="match status" value="1"/>
</dbReference>
<gene>
    <name evidence="2" type="ORF">L195_g031638</name>
</gene>
<reference evidence="2 3" key="1">
    <citation type="journal article" date="2014" name="Am. J. Bot.">
        <title>Genome assembly and annotation for red clover (Trifolium pratense; Fabaceae).</title>
        <authorList>
            <person name="Istvanek J."/>
            <person name="Jaros M."/>
            <person name="Krenek A."/>
            <person name="Repkova J."/>
        </authorList>
    </citation>
    <scope>NUCLEOTIDE SEQUENCE [LARGE SCALE GENOMIC DNA]</scope>
    <source>
        <strain evidence="3">cv. Tatra</strain>
        <tissue evidence="2">Young leaves</tissue>
    </source>
</reference>
<dbReference type="EMBL" id="ASHM01029446">
    <property type="protein sequence ID" value="PNX75697.1"/>
    <property type="molecule type" value="Genomic_DNA"/>
</dbReference>
<dbReference type="InterPro" id="IPR005135">
    <property type="entry name" value="Endo/exonuclease/phosphatase"/>
</dbReference>
<proteinExistence type="predicted"/>
<comment type="caution">
    <text evidence="2">The sequence shown here is derived from an EMBL/GenBank/DDBJ whole genome shotgun (WGS) entry which is preliminary data.</text>
</comment>
<feature type="non-terminal residue" evidence="2">
    <location>
        <position position="319"/>
    </location>
</feature>
<dbReference type="STRING" id="57577.A0A2K3LAY5"/>
<dbReference type="SUPFAM" id="SSF56219">
    <property type="entry name" value="DNase I-like"/>
    <property type="match status" value="1"/>
</dbReference>
<dbReference type="Gene3D" id="3.60.10.10">
    <property type="entry name" value="Endonuclease/exonuclease/phosphatase"/>
    <property type="match status" value="1"/>
</dbReference>
<organism evidence="2 3">
    <name type="scientific">Trifolium pratense</name>
    <name type="common">Red clover</name>
    <dbReference type="NCBI Taxonomy" id="57577"/>
    <lineage>
        <taxon>Eukaryota</taxon>
        <taxon>Viridiplantae</taxon>
        <taxon>Streptophyta</taxon>
        <taxon>Embryophyta</taxon>
        <taxon>Tracheophyta</taxon>
        <taxon>Spermatophyta</taxon>
        <taxon>Magnoliopsida</taxon>
        <taxon>eudicotyledons</taxon>
        <taxon>Gunneridae</taxon>
        <taxon>Pentapetalae</taxon>
        <taxon>rosids</taxon>
        <taxon>fabids</taxon>
        <taxon>Fabales</taxon>
        <taxon>Fabaceae</taxon>
        <taxon>Papilionoideae</taxon>
        <taxon>50 kb inversion clade</taxon>
        <taxon>NPAAA clade</taxon>
        <taxon>Hologalegina</taxon>
        <taxon>IRL clade</taxon>
        <taxon>Trifolieae</taxon>
        <taxon>Trifolium</taxon>
    </lineage>
</organism>
<dbReference type="InterPro" id="IPR036691">
    <property type="entry name" value="Endo/exonu/phosph_ase_sf"/>
</dbReference>
<protein>
    <recommendedName>
        <fullName evidence="1">Endonuclease/exonuclease/phosphatase domain-containing protein</fullName>
    </recommendedName>
</protein>
<evidence type="ECO:0000313" key="2">
    <source>
        <dbReference type="EMBL" id="PNX75697.1"/>
    </source>
</evidence>
<dbReference type="AlphaFoldDB" id="A0A2K3LAY5"/>
<feature type="domain" description="Endonuclease/exonuclease/phosphatase" evidence="1">
    <location>
        <begin position="2"/>
        <end position="205"/>
    </location>
</feature>
<dbReference type="GO" id="GO:0003824">
    <property type="term" value="F:catalytic activity"/>
    <property type="evidence" value="ECO:0007669"/>
    <property type="project" value="InterPro"/>
</dbReference>